<sequence>SSKKMNVPMGKRLKKVPICDFVSDADKIIALPKLKTHSFMIMTLATKIMYGAVPGLTKARYHSHYYKKDSFADMLLDILSITQPDLIITSILFSSNTY</sequence>
<accession>X1S2A8</accession>
<feature type="domain" description="DUF362" evidence="1">
    <location>
        <begin position="4"/>
        <end position="89"/>
    </location>
</feature>
<evidence type="ECO:0000259" key="1">
    <source>
        <dbReference type="Pfam" id="PF04015"/>
    </source>
</evidence>
<organism evidence="2">
    <name type="scientific">marine sediment metagenome</name>
    <dbReference type="NCBI Taxonomy" id="412755"/>
    <lineage>
        <taxon>unclassified sequences</taxon>
        <taxon>metagenomes</taxon>
        <taxon>ecological metagenomes</taxon>
    </lineage>
</organism>
<gene>
    <name evidence="2" type="ORF">S12H4_15350</name>
</gene>
<proteinExistence type="predicted"/>
<comment type="caution">
    <text evidence="2">The sequence shown here is derived from an EMBL/GenBank/DDBJ whole genome shotgun (WGS) entry which is preliminary data.</text>
</comment>
<reference evidence="2" key="1">
    <citation type="journal article" date="2014" name="Front. Microbiol.">
        <title>High frequency of phylogenetically diverse reductive dehalogenase-homologous genes in deep subseafloor sedimentary metagenomes.</title>
        <authorList>
            <person name="Kawai M."/>
            <person name="Futagami T."/>
            <person name="Toyoda A."/>
            <person name="Takaki Y."/>
            <person name="Nishi S."/>
            <person name="Hori S."/>
            <person name="Arai W."/>
            <person name="Tsubouchi T."/>
            <person name="Morono Y."/>
            <person name="Uchiyama I."/>
            <person name="Ito T."/>
            <person name="Fujiyama A."/>
            <person name="Inagaki F."/>
            <person name="Takami H."/>
        </authorList>
    </citation>
    <scope>NUCLEOTIDE SEQUENCE</scope>
    <source>
        <strain evidence="2">Expedition CK06-06</strain>
    </source>
</reference>
<dbReference type="Pfam" id="PF04015">
    <property type="entry name" value="DUF362"/>
    <property type="match status" value="1"/>
</dbReference>
<dbReference type="AlphaFoldDB" id="X1S2A8"/>
<dbReference type="EMBL" id="BARW01007363">
    <property type="protein sequence ID" value="GAI86988.1"/>
    <property type="molecule type" value="Genomic_DNA"/>
</dbReference>
<name>X1S2A8_9ZZZZ</name>
<dbReference type="InterPro" id="IPR007160">
    <property type="entry name" value="DUF362"/>
</dbReference>
<protein>
    <recommendedName>
        <fullName evidence="1">DUF362 domain-containing protein</fullName>
    </recommendedName>
</protein>
<feature type="non-terminal residue" evidence="2">
    <location>
        <position position="1"/>
    </location>
</feature>
<evidence type="ECO:0000313" key="2">
    <source>
        <dbReference type="EMBL" id="GAI86988.1"/>
    </source>
</evidence>